<protein>
    <submittedName>
        <fullName evidence="1">Uncharacterized protein</fullName>
    </submittedName>
</protein>
<dbReference type="AlphaFoldDB" id="A0A8D8R0Q6"/>
<proteinExistence type="predicted"/>
<accession>A0A8D8R0Q6</accession>
<organism evidence="1">
    <name type="scientific">Cacopsylla melanoneura</name>
    <dbReference type="NCBI Taxonomy" id="428564"/>
    <lineage>
        <taxon>Eukaryota</taxon>
        <taxon>Metazoa</taxon>
        <taxon>Ecdysozoa</taxon>
        <taxon>Arthropoda</taxon>
        <taxon>Hexapoda</taxon>
        <taxon>Insecta</taxon>
        <taxon>Pterygota</taxon>
        <taxon>Neoptera</taxon>
        <taxon>Paraneoptera</taxon>
        <taxon>Hemiptera</taxon>
        <taxon>Sternorrhyncha</taxon>
        <taxon>Psylloidea</taxon>
        <taxon>Psyllidae</taxon>
        <taxon>Psyllinae</taxon>
        <taxon>Cacopsylla</taxon>
    </lineage>
</organism>
<reference evidence="1" key="1">
    <citation type="submission" date="2021-05" db="EMBL/GenBank/DDBJ databases">
        <authorList>
            <person name="Alioto T."/>
            <person name="Alioto T."/>
            <person name="Gomez Garrido J."/>
        </authorList>
    </citation>
    <scope>NUCLEOTIDE SEQUENCE</scope>
</reference>
<dbReference type="EMBL" id="HBUF01114330">
    <property type="protein sequence ID" value="CAG6640871.1"/>
    <property type="molecule type" value="Transcribed_RNA"/>
</dbReference>
<name>A0A8D8R0Q6_9HEMI</name>
<sequence length="122" mass="14111">MQENKIKKISNTSKVPTSFEPAINKPLSDVLNYFGYSCAIWNFEKTAIEGFVYNMLQEQTGNRIQFHIMCPLVKISDTPTVFILLKKRNLDNKILGVQNLRFLVTFTLIKIDKTDSNYLFIV</sequence>
<evidence type="ECO:0000313" key="1">
    <source>
        <dbReference type="EMBL" id="CAG6640871.1"/>
    </source>
</evidence>